<dbReference type="GO" id="GO:0008810">
    <property type="term" value="F:cellulase activity"/>
    <property type="evidence" value="ECO:0007669"/>
    <property type="project" value="UniProtKB-EC"/>
</dbReference>
<evidence type="ECO:0000256" key="1">
    <source>
        <dbReference type="ARBA" id="ARBA00000966"/>
    </source>
</evidence>
<accession>A0A0C3QR74</accession>
<feature type="compositionally biased region" description="Low complexity" evidence="7">
    <location>
        <begin position="21"/>
        <end position="63"/>
    </location>
</feature>
<evidence type="ECO:0000256" key="7">
    <source>
        <dbReference type="SAM" id="MobiDB-lite"/>
    </source>
</evidence>
<dbReference type="STRING" id="1051891.A0A0C3QR74"/>
<comment type="similarity">
    <text evidence="2 6">Belongs to the glycosyl hydrolase 5 (cellulase A) family.</text>
</comment>
<dbReference type="SUPFAM" id="SSF51445">
    <property type="entry name" value="(Trans)glycosidases"/>
    <property type="match status" value="1"/>
</dbReference>
<evidence type="ECO:0000256" key="6">
    <source>
        <dbReference type="RuleBase" id="RU361153"/>
    </source>
</evidence>
<evidence type="ECO:0000256" key="3">
    <source>
        <dbReference type="ARBA" id="ARBA00012601"/>
    </source>
</evidence>
<reference evidence="10" key="2">
    <citation type="submission" date="2015-01" db="EMBL/GenBank/DDBJ databases">
        <title>Evolutionary Origins and Diversification of the Mycorrhizal Mutualists.</title>
        <authorList>
            <consortium name="DOE Joint Genome Institute"/>
            <consortium name="Mycorrhizal Genomics Consortium"/>
            <person name="Kohler A."/>
            <person name="Kuo A."/>
            <person name="Nagy L.G."/>
            <person name="Floudas D."/>
            <person name="Copeland A."/>
            <person name="Barry K.W."/>
            <person name="Cichocki N."/>
            <person name="Veneault-Fourrey C."/>
            <person name="LaButti K."/>
            <person name="Lindquist E.A."/>
            <person name="Lipzen A."/>
            <person name="Lundell T."/>
            <person name="Morin E."/>
            <person name="Murat C."/>
            <person name="Riley R."/>
            <person name="Ohm R."/>
            <person name="Sun H."/>
            <person name="Tunlid A."/>
            <person name="Henrissat B."/>
            <person name="Grigoriev I.V."/>
            <person name="Hibbett D.S."/>
            <person name="Martin F."/>
        </authorList>
    </citation>
    <scope>NUCLEOTIDE SEQUENCE [LARGE SCALE GENOMIC DNA]</scope>
    <source>
        <strain evidence="10">MUT 4182</strain>
    </source>
</reference>
<proteinExistence type="inferred from homology"/>
<dbReference type="EC" id="3.2.1.4" evidence="3"/>
<dbReference type="InterPro" id="IPR001547">
    <property type="entry name" value="Glyco_hydro_5"/>
</dbReference>
<organism evidence="9 10">
    <name type="scientific">Tulasnella calospora MUT 4182</name>
    <dbReference type="NCBI Taxonomy" id="1051891"/>
    <lineage>
        <taxon>Eukaryota</taxon>
        <taxon>Fungi</taxon>
        <taxon>Dikarya</taxon>
        <taxon>Basidiomycota</taxon>
        <taxon>Agaricomycotina</taxon>
        <taxon>Agaricomycetes</taxon>
        <taxon>Cantharellales</taxon>
        <taxon>Tulasnellaceae</taxon>
        <taxon>Tulasnella</taxon>
    </lineage>
</organism>
<feature type="non-terminal residue" evidence="9">
    <location>
        <position position="1"/>
    </location>
</feature>
<feature type="compositionally biased region" description="Polar residues" evidence="7">
    <location>
        <begin position="8"/>
        <end position="20"/>
    </location>
</feature>
<dbReference type="Proteomes" id="UP000054248">
    <property type="component" value="Unassembled WGS sequence"/>
</dbReference>
<name>A0A0C3QR74_9AGAM</name>
<protein>
    <recommendedName>
        <fullName evidence="3">cellulase</fullName>
        <ecNumber evidence="3">3.2.1.4</ecNumber>
    </recommendedName>
</protein>
<comment type="catalytic activity">
    <reaction evidence="1">
        <text>Endohydrolysis of (1-&gt;4)-beta-D-glucosidic linkages in cellulose, lichenin and cereal beta-D-glucans.</text>
        <dbReference type="EC" id="3.2.1.4"/>
    </reaction>
</comment>
<dbReference type="Pfam" id="PF00150">
    <property type="entry name" value="Cellulase"/>
    <property type="match status" value="1"/>
</dbReference>
<feature type="domain" description="Glycoside hydrolase family 5" evidence="8">
    <location>
        <begin position="67"/>
        <end position="343"/>
    </location>
</feature>
<dbReference type="AlphaFoldDB" id="A0A0C3QR74"/>
<keyword evidence="5 6" id="KW-0326">Glycosidase</keyword>
<evidence type="ECO:0000259" key="8">
    <source>
        <dbReference type="Pfam" id="PF00150"/>
    </source>
</evidence>
<gene>
    <name evidence="9" type="ORF">M407DRAFT_19796</name>
</gene>
<dbReference type="Gene3D" id="3.20.20.80">
    <property type="entry name" value="Glycosidases"/>
    <property type="match status" value="1"/>
</dbReference>
<reference evidence="9 10" key="1">
    <citation type="submission" date="2014-04" db="EMBL/GenBank/DDBJ databases">
        <authorList>
            <consortium name="DOE Joint Genome Institute"/>
            <person name="Kuo A."/>
            <person name="Girlanda M."/>
            <person name="Perotto S."/>
            <person name="Kohler A."/>
            <person name="Nagy L.G."/>
            <person name="Floudas D."/>
            <person name="Copeland A."/>
            <person name="Barry K.W."/>
            <person name="Cichocki N."/>
            <person name="Veneault-Fourrey C."/>
            <person name="LaButti K."/>
            <person name="Lindquist E.A."/>
            <person name="Lipzen A."/>
            <person name="Lundell T."/>
            <person name="Morin E."/>
            <person name="Murat C."/>
            <person name="Sun H."/>
            <person name="Tunlid A."/>
            <person name="Henrissat B."/>
            <person name="Grigoriev I.V."/>
            <person name="Hibbett D.S."/>
            <person name="Martin F."/>
            <person name="Nordberg H.P."/>
            <person name="Cantor M.N."/>
            <person name="Hua S.X."/>
        </authorList>
    </citation>
    <scope>NUCLEOTIDE SEQUENCE [LARGE SCALE GENOMIC DNA]</scope>
    <source>
        <strain evidence="9 10">MUT 4182</strain>
    </source>
</reference>
<evidence type="ECO:0000256" key="4">
    <source>
        <dbReference type="ARBA" id="ARBA00022801"/>
    </source>
</evidence>
<evidence type="ECO:0000313" key="9">
    <source>
        <dbReference type="EMBL" id="KIO31171.1"/>
    </source>
</evidence>
<dbReference type="HOGENOM" id="CLU_029718_0_2_1"/>
<dbReference type="OrthoDB" id="5823761at2759"/>
<dbReference type="EMBL" id="KN822965">
    <property type="protein sequence ID" value="KIO31171.1"/>
    <property type="molecule type" value="Genomic_DNA"/>
</dbReference>
<evidence type="ECO:0000313" key="10">
    <source>
        <dbReference type="Proteomes" id="UP000054248"/>
    </source>
</evidence>
<dbReference type="InterPro" id="IPR017853">
    <property type="entry name" value="GH"/>
</dbReference>
<evidence type="ECO:0000256" key="2">
    <source>
        <dbReference type="ARBA" id="ARBA00005641"/>
    </source>
</evidence>
<evidence type="ECO:0000256" key="5">
    <source>
        <dbReference type="ARBA" id="ARBA00023295"/>
    </source>
</evidence>
<dbReference type="PANTHER" id="PTHR34142">
    <property type="entry name" value="ENDO-BETA-1,4-GLUCANASE A"/>
    <property type="match status" value="1"/>
</dbReference>
<sequence length="379" mass="39905">DTLPVLSPDSTSKDSQCLPGSSTATTTTKSSTTTTKSSTTTTTTKSSTSTTKSSTTTTSTSATPSATTKKFKLFGVNESCAEFGTAIPGVLGTDYTWPAPSSIDYFVGKGFNTFRVPFMVERLTPGSLAGSYDSAYMASLKSTVSYITGKGAYAVIDPHNYLRYNGAILTDATAFATWWKNLANQFKDNSHVIFDLQNEPWGIDAAVVASFMQAAINAIRSAGATNFVLVEGTSWSGAWSWTTSSGNAAAFTGFTDPANNFAIEMHQYLDSDSSGSSATCVSSTVGAERIAAATAWLKSNGFKGFLGEIGGGSNDVCIAAIKSAFTAMQASDSPWIGALWWAAGPWWGDYFQSMEPPSGPAIARILPEAFQPYLPVTGL</sequence>
<feature type="region of interest" description="Disordered" evidence="7">
    <location>
        <begin position="1"/>
        <end position="63"/>
    </location>
</feature>
<dbReference type="PANTHER" id="PTHR34142:SF1">
    <property type="entry name" value="GLYCOSIDE HYDROLASE FAMILY 5 DOMAIN-CONTAINING PROTEIN"/>
    <property type="match status" value="1"/>
</dbReference>
<keyword evidence="10" id="KW-1185">Reference proteome</keyword>
<dbReference type="GO" id="GO:0009251">
    <property type="term" value="P:glucan catabolic process"/>
    <property type="evidence" value="ECO:0007669"/>
    <property type="project" value="TreeGrafter"/>
</dbReference>
<keyword evidence="4 6" id="KW-0378">Hydrolase</keyword>